<reference evidence="3" key="2">
    <citation type="submission" date="2025-04" db="UniProtKB">
        <authorList>
            <consortium name="RefSeq"/>
        </authorList>
    </citation>
    <scope>IDENTIFICATION</scope>
</reference>
<dbReference type="Proteomes" id="UP001652600">
    <property type="component" value="Chromosome 11"/>
</dbReference>
<dbReference type="RefSeq" id="XP_008458677.1">
    <property type="nucleotide sequence ID" value="XM_008460455.1"/>
</dbReference>
<evidence type="ECO:0000313" key="1">
    <source>
        <dbReference type="EnsemblPlants" id="MELO3C035211.2.1"/>
    </source>
</evidence>
<evidence type="ECO:0000313" key="2">
    <source>
        <dbReference type="Proteomes" id="UP001652600"/>
    </source>
</evidence>
<dbReference type="OrthoDB" id="1582958at2759"/>
<dbReference type="SUPFAM" id="SSF55979">
    <property type="entry name" value="DNA clamp"/>
    <property type="match status" value="1"/>
</dbReference>
<organism evidence="2 3">
    <name type="scientific">Cucumis melo</name>
    <name type="common">Muskmelon</name>
    <dbReference type="NCBI Taxonomy" id="3656"/>
    <lineage>
        <taxon>Eukaryota</taxon>
        <taxon>Viridiplantae</taxon>
        <taxon>Streptophyta</taxon>
        <taxon>Embryophyta</taxon>
        <taxon>Tracheophyta</taxon>
        <taxon>Spermatophyta</taxon>
        <taxon>Magnoliopsida</taxon>
        <taxon>eudicotyledons</taxon>
        <taxon>Gunneridae</taxon>
        <taxon>Pentapetalae</taxon>
        <taxon>rosids</taxon>
        <taxon>fabids</taxon>
        <taxon>Cucurbitales</taxon>
        <taxon>Cucurbitaceae</taxon>
        <taxon>Benincaseae</taxon>
        <taxon>Cucumis</taxon>
    </lineage>
</organism>
<keyword evidence="2" id="KW-1185">Reference proteome</keyword>
<dbReference type="InParanoid" id="A0A1S3C8E9"/>
<dbReference type="KEGG" id="cmo:103498005"/>
<dbReference type="EnsemblPlants" id="MELO3C035211.2.1">
    <property type="protein sequence ID" value="MELO3C035211.2.1"/>
    <property type="gene ID" value="MELO3C035211.2"/>
</dbReference>
<reference evidence="1" key="1">
    <citation type="submission" date="2023-03" db="UniProtKB">
        <authorList>
            <consortium name="EnsemblPlants"/>
        </authorList>
    </citation>
    <scope>IDENTIFICATION</scope>
</reference>
<proteinExistence type="predicted"/>
<evidence type="ECO:0000313" key="3">
    <source>
        <dbReference type="RefSeq" id="XP_008458677.1"/>
    </source>
</evidence>
<dbReference type="SMR" id="A0A1S3C8E9"/>
<name>A0A1S3C8E9_CUCME</name>
<dbReference type="InterPro" id="IPR046938">
    <property type="entry name" value="DNA_clamp_sf"/>
</dbReference>
<dbReference type="AlphaFoldDB" id="A0A1S3C8E9"/>
<sequence length="260" mass="30366">MELKLENIHSFSKALLPLQRFNDTADLKCSPKMFSLIISRHFPLIITSLQILPPFFTNFLCQNQIFQFQIPIKSFYDIMNSMTHRLYSSMTLSLHPQQPLIQIALQFRNPRVVDDQEALYHAFPLSPSREEDVGEIDYGIFFSIESLVFRFIAIELDDFDALVTLTNSEVKFSVNDKDIILYKERDECIIGGVEIGEESRFFVYLNPKVLFRDLAEQSARIWMFKSPRSYSITVAPIGLYAQFCVYFPQIEEQSKRQRIC</sequence>
<accession>A0A1S3C8E9</accession>
<dbReference type="Gene3D" id="3.70.10.10">
    <property type="match status" value="1"/>
</dbReference>
<gene>
    <name evidence="3" type="primary">LOC103498005</name>
    <name evidence="1" type="synonym">103498005</name>
</gene>
<dbReference type="GeneID" id="103498005"/>
<dbReference type="Gramene" id="MELO3C035211.2.1">
    <property type="protein sequence ID" value="MELO3C035211.2.1"/>
    <property type="gene ID" value="MELO3C035211.2"/>
</dbReference>
<protein>
    <submittedName>
        <fullName evidence="3">Uncharacterized protein LOC103498005</fullName>
    </submittedName>
</protein>